<protein>
    <submittedName>
        <fullName evidence="2 4">Uncharacterized protein</fullName>
    </submittedName>
</protein>
<accession>A0A0R3TFY5</accession>
<dbReference type="Proteomes" id="UP000278807">
    <property type="component" value="Unassembled WGS sequence"/>
</dbReference>
<dbReference type="STRING" id="102285.A0A0R3TFY5"/>
<reference evidence="4" key="1">
    <citation type="submission" date="2017-02" db="UniProtKB">
        <authorList>
            <consortium name="WormBaseParasite"/>
        </authorList>
    </citation>
    <scope>IDENTIFICATION</scope>
</reference>
<dbReference type="AlphaFoldDB" id="A0A0R3TFY5"/>
<feature type="compositionally biased region" description="Polar residues" evidence="1">
    <location>
        <begin position="185"/>
        <end position="198"/>
    </location>
</feature>
<dbReference type="InterPro" id="IPR036305">
    <property type="entry name" value="RGS_sf"/>
</dbReference>
<dbReference type="WBParaSite" id="HNAJ_0000597601-mRNA-1">
    <property type="protein sequence ID" value="HNAJ_0000597601-mRNA-1"/>
    <property type="gene ID" value="HNAJ_0000597601"/>
</dbReference>
<dbReference type="SUPFAM" id="SSF48097">
    <property type="entry name" value="Regulator of G-protein signaling, RGS"/>
    <property type="match status" value="1"/>
</dbReference>
<dbReference type="Gene3D" id="1.10.167.10">
    <property type="entry name" value="Regulator of G-protein Signalling 4, domain 2"/>
    <property type="match status" value="1"/>
</dbReference>
<sequence>MQTHSKELAKDYLRALMEIYTTFLHERAPLYLKLDSRVIQQMEDSVSTGDSASILDGCCEAVLPQIQLQVDKLSKDIRHGLDTWKPPECVDLTLPMSRDEELSIYETIVSPRVSELQRIVAGLNPVQFPQTSSPATMSFISATSAIIGWLSATSAATEIPREQLALALCASLVSAYRFFSSSIKNVTPTSSGSPSQPETPADDLFMASAPTCPNTPAPPQHSFRKTLFAK</sequence>
<feature type="region of interest" description="Disordered" evidence="1">
    <location>
        <begin position="185"/>
        <end position="221"/>
    </location>
</feature>
<gene>
    <name evidence="2" type="ORF">HNAJ_LOCUS5972</name>
</gene>
<evidence type="ECO:0000256" key="1">
    <source>
        <dbReference type="SAM" id="MobiDB-lite"/>
    </source>
</evidence>
<evidence type="ECO:0000313" key="4">
    <source>
        <dbReference type="WBParaSite" id="HNAJ_0000597601-mRNA-1"/>
    </source>
</evidence>
<organism evidence="4">
    <name type="scientific">Rodentolepis nana</name>
    <name type="common">Dwarf tapeworm</name>
    <name type="synonym">Hymenolepis nana</name>
    <dbReference type="NCBI Taxonomy" id="102285"/>
    <lineage>
        <taxon>Eukaryota</taxon>
        <taxon>Metazoa</taxon>
        <taxon>Spiralia</taxon>
        <taxon>Lophotrochozoa</taxon>
        <taxon>Platyhelminthes</taxon>
        <taxon>Cestoda</taxon>
        <taxon>Eucestoda</taxon>
        <taxon>Cyclophyllidea</taxon>
        <taxon>Hymenolepididae</taxon>
        <taxon>Rodentolepis</taxon>
    </lineage>
</organism>
<reference evidence="2 3" key="2">
    <citation type="submission" date="2018-11" db="EMBL/GenBank/DDBJ databases">
        <authorList>
            <consortium name="Pathogen Informatics"/>
        </authorList>
    </citation>
    <scope>NUCLEOTIDE SEQUENCE [LARGE SCALE GENOMIC DNA]</scope>
</reference>
<dbReference type="EMBL" id="UZAE01005782">
    <property type="protein sequence ID" value="VDO01832.1"/>
    <property type="molecule type" value="Genomic_DNA"/>
</dbReference>
<evidence type="ECO:0000313" key="3">
    <source>
        <dbReference type="Proteomes" id="UP000278807"/>
    </source>
</evidence>
<keyword evidence="3" id="KW-1185">Reference proteome</keyword>
<evidence type="ECO:0000313" key="2">
    <source>
        <dbReference type="EMBL" id="VDO01832.1"/>
    </source>
</evidence>
<dbReference type="InterPro" id="IPR044926">
    <property type="entry name" value="RGS_subdomain_2"/>
</dbReference>
<name>A0A0R3TFY5_RODNA</name>
<proteinExistence type="predicted"/>
<dbReference type="OrthoDB" id="10513441at2759"/>